<sequence length="126" mass="13902">MTCQQSCLRSYWLDSCEGLLECGGIPGGRKLIYIYKLPYKTLKLQPHCTAATALLQTVYAAPPPAPTVNTAVPLDLTGNAATTKFRTIRIRVLMRHYKAHALSHAHQSTTVSRIRTPGSRLARILV</sequence>
<evidence type="ECO:0000313" key="2">
    <source>
        <dbReference type="Proteomes" id="UP000294847"/>
    </source>
</evidence>
<reference evidence="1 2" key="1">
    <citation type="journal article" date="2019" name="Mol. Biol. Evol.">
        <title>Blast fungal genomes show frequent chromosomal changes, gene gains and losses, and effector gene turnover.</title>
        <authorList>
            <person name="Gomez Luciano L.B."/>
            <person name="Jason Tsai I."/>
            <person name="Chuma I."/>
            <person name="Tosa Y."/>
            <person name="Chen Y.H."/>
            <person name="Li J.Y."/>
            <person name="Li M.Y."/>
            <person name="Jade Lu M.Y."/>
            <person name="Nakayashiki H."/>
            <person name="Li W.H."/>
        </authorList>
    </citation>
    <scope>NUCLEOTIDE SEQUENCE [LARGE SCALE GENOMIC DNA]</scope>
    <source>
        <strain evidence="1">MZ5-1-6</strain>
    </source>
</reference>
<evidence type="ECO:0000313" key="1">
    <source>
        <dbReference type="EMBL" id="QBZ58138.1"/>
    </source>
</evidence>
<protein>
    <submittedName>
        <fullName evidence="1">Uncharacterized protein</fullName>
    </submittedName>
</protein>
<gene>
    <name evidence="1" type="ORF">PoMZ_03079</name>
</gene>
<dbReference type="AlphaFoldDB" id="A0A4P7N6C0"/>
<organism evidence="1 2">
    <name type="scientific">Pyricularia oryzae</name>
    <name type="common">Rice blast fungus</name>
    <name type="synonym">Magnaporthe oryzae</name>
    <dbReference type="NCBI Taxonomy" id="318829"/>
    <lineage>
        <taxon>Eukaryota</taxon>
        <taxon>Fungi</taxon>
        <taxon>Dikarya</taxon>
        <taxon>Ascomycota</taxon>
        <taxon>Pezizomycotina</taxon>
        <taxon>Sordariomycetes</taxon>
        <taxon>Sordariomycetidae</taxon>
        <taxon>Magnaporthales</taxon>
        <taxon>Pyriculariaceae</taxon>
        <taxon>Pyricularia</taxon>
    </lineage>
</organism>
<name>A0A4P7N6C0_PYROR</name>
<dbReference type="EMBL" id="CP034206">
    <property type="protein sequence ID" value="QBZ58138.1"/>
    <property type="molecule type" value="Genomic_DNA"/>
</dbReference>
<dbReference type="Proteomes" id="UP000294847">
    <property type="component" value="Chromosome 3"/>
</dbReference>
<proteinExistence type="predicted"/>
<accession>A0A4P7N6C0</accession>